<keyword evidence="3" id="KW-0227">DNA damage</keyword>
<feature type="region of interest" description="Disordered" evidence="7">
    <location>
        <begin position="495"/>
        <end position="521"/>
    </location>
</feature>
<dbReference type="Pfam" id="PF15539">
    <property type="entry name" value="CAF1-p150_C2"/>
    <property type="match status" value="1"/>
</dbReference>
<feature type="compositionally biased region" description="Acidic residues" evidence="7">
    <location>
        <begin position="495"/>
        <end position="504"/>
    </location>
</feature>
<accession>A0AAV4U1W7</accession>
<proteinExistence type="predicted"/>
<dbReference type="InterPro" id="IPR029105">
    <property type="entry name" value="CAF1-p150_C2"/>
</dbReference>
<feature type="compositionally biased region" description="Polar residues" evidence="7">
    <location>
        <begin position="95"/>
        <end position="113"/>
    </location>
</feature>
<feature type="region of interest" description="Disordered" evidence="7">
    <location>
        <begin position="80"/>
        <end position="337"/>
    </location>
</feature>
<evidence type="ECO:0000256" key="5">
    <source>
        <dbReference type="ARBA" id="ARBA00023204"/>
    </source>
</evidence>
<evidence type="ECO:0000256" key="7">
    <source>
        <dbReference type="SAM" id="MobiDB-lite"/>
    </source>
</evidence>
<feature type="compositionally biased region" description="Low complexity" evidence="7">
    <location>
        <begin position="143"/>
        <end position="163"/>
    </location>
</feature>
<evidence type="ECO:0000256" key="1">
    <source>
        <dbReference type="ARBA" id="ARBA00004123"/>
    </source>
</evidence>
<feature type="compositionally biased region" description="Basic and acidic residues" evidence="7">
    <location>
        <begin position="299"/>
        <end position="337"/>
    </location>
</feature>
<dbReference type="GO" id="GO:0033186">
    <property type="term" value="C:CAF-1 complex"/>
    <property type="evidence" value="ECO:0007669"/>
    <property type="project" value="TreeGrafter"/>
</dbReference>
<evidence type="ECO:0000259" key="10">
    <source>
        <dbReference type="Pfam" id="PF15539"/>
    </source>
</evidence>
<dbReference type="AlphaFoldDB" id="A0AAV4U1W7"/>
<sequence length="789" mass="91003">MPGLAWGFREFFGMLKTYFLKMPLTEEKFDAAPLKNMDIKTAFLVAGNRKRKASATVAQKTKNLKMTEDKSEEDVIDLTEHDNSEVTGDCKENTDLNLSSSPIKANSVASSETAVKEDKCAEEKQTLNNSSVNDLSEEDSDSSNHFNSSNLNISLNTSELSESMEIQNKVDPNTSTECNKLDSENQSKRNLGSKEMDTRPKKKKKMSIEEAKARSEEREQKQNERLLKKQEQEALKKQKKEELEKRKLQKEQEKREKEEERKERERLKLAKKEQEEKEKQQKLKEKEEQKKQRQLMIEMKQEEKKKKEEMRLKREEEKKKAEEEKRKAELEKEQKEKEKQEKAKAAFVKFFKKNVPSTSAVQVTETEGAFKPFQVSEDMTLAPVVPPVAQKRFNKEMLDRGLQKQEDTKLYLAILKCENYKDIRLRKRLRKQRMCDAEVIVFDNKTAAELFLNAKLLQFCENLRPAYWGTWRKKSRNIGPRKPFGKDDIFDYEVDSDDEWDEGGPGESLSGTENEMSSEDEYEVDNEFFVPHGYLSPEEEKEEDEVMNKENKQALLKLKQQEFESERKKKTTELKPIILGCYFENMAESQDSSLGAILLQYAAEILSEGPIPTSFTIKKLQIESAPNSNVSSPSNIVKKKKISPVPEEAMPYLIRLLHGNAHGCDILIKEFQAFWQQHCQDAPDSENALADEVEKSAENCSPKTPEVSAKNISKRQLKLVIKKISSWGKSPNPALKKICWWVNDEVREKYRLLDAPIPNQWVMSTIPASDAGTPTTVKNNPSIKEFLLS</sequence>
<feature type="compositionally biased region" description="Basic and acidic residues" evidence="7">
    <location>
        <begin position="206"/>
        <end position="291"/>
    </location>
</feature>
<evidence type="ECO:0000313" key="12">
    <source>
        <dbReference type="Proteomes" id="UP001054837"/>
    </source>
</evidence>
<dbReference type="GO" id="GO:0006334">
    <property type="term" value="P:nucleosome assembly"/>
    <property type="evidence" value="ECO:0007669"/>
    <property type="project" value="TreeGrafter"/>
</dbReference>
<evidence type="ECO:0000256" key="2">
    <source>
        <dbReference type="ARBA" id="ARBA00022705"/>
    </source>
</evidence>
<dbReference type="Pfam" id="PF12253">
    <property type="entry name" value="CAF1A_dimeriz"/>
    <property type="match status" value="1"/>
</dbReference>
<evidence type="ECO:0000259" key="8">
    <source>
        <dbReference type="Pfam" id="PF11600"/>
    </source>
</evidence>
<gene>
    <name evidence="11" type="primary">CHAF1A</name>
    <name evidence="11" type="ORF">CDAR_496161</name>
</gene>
<evidence type="ECO:0000259" key="9">
    <source>
        <dbReference type="Pfam" id="PF12253"/>
    </source>
</evidence>
<protein>
    <submittedName>
        <fullName evidence="11">Chromatin assembly factor 1 subunit A</fullName>
    </submittedName>
</protein>
<name>A0AAV4U1W7_9ARAC</name>
<feature type="compositionally biased region" description="Basic and acidic residues" evidence="7">
    <location>
        <begin position="114"/>
        <end position="125"/>
    </location>
</feature>
<keyword evidence="2" id="KW-0235">DNA replication</keyword>
<dbReference type="PANTHER" id="PTHR15272">
    <property type="entry name" value="CHROMATIN ASSEMBLY FACTOR 1 SUBUNIT A CAF-1 SUBUNIT A"/>
    <property type="match status" value="1"/>
</dbReference>
<dbReference type="InterPro" id="IPR021644">
    <property type="entry name" value="CAF-1_p150_acidic"/>
</dbReference>
<feature type="compositionally biased region" description="Polar residues" evidence="7">
    <location>
        <begin position="164"/>
        <end position="178"/>
    </location>
</feature>
<feature type="compositionally biased region" description="Basic and acidic residues" evidence="7">
    <location>
        <begin position="80"/>
        <end position="94"/>
    </location>
</feature>
<comment type="subcellular location">
    <subcellularLocation>
        <location evidence="1">Nucleus</location>
    </subcellularLocation>
</comment>
<comment type="caution">
    <text evidence="11">The sequence shown here is derived from an EMBL/GenBank/DDBJ whole genome shotgun (WGS) entry which is preliminary data.</text>
</comment>
<organism evidence="11 12">
    <name type="scientific">Caerostris darwini</name>
    <dbReference type="NCBI Taxonomy" id="1538125"/>
    <lineage>
        <taxon>Eukaryota</taxon>
        <taxon>Metazoa</taxon>
        <taxon>Ecdysozoa</taxon>
        <taxon>Arthropoda</taxon>
        <taxon>Chelicerata</taxon>
        <taxon>Arachnida</taxon>
        <taxon>Araneae</taxon>
        <taxon>Araneomorphae</taxon>
        <taxon>Entelegynae</taxon>
        <taxon>Araneoidea</taxon>
        <taxon>Araneidae</taxon>
        <taxon>Caerostris</taxon>
    </lineage>
</organism>
<evidence type="ECO:0000256" key="4">
    <source>
        <dbReference type="ARBA" id="ARBA00023186"/>
    </source>
</evidence>
<evidence type="ECO:0000313" key="11">
    <source>
        <dbReference type="EMBL" id="GIY51725.1"/>
    </source>
</evidence>
<feature type="domain" description="Chromatin assembly factor 1 subunit p150 C-terminal" evidence="10">
    <location>
        <begin position="621"/>
        <end position="768"/>
    </location>
</feature>
<dbReference type="PANTHER" id="PTHR15272:SF0">
    <property type="entry name" value="CHROMATIN ASSEMBLY FACTOR 1 SUBUNIT A"/>
    <property type="match status" value="1"/>
</dbReference>
<keyword evidence="6" id="KW-0539">Nucleus</keyword>
<dbReference type="Proteomes" id="UP001054837">
    <property type="component" value="Unassembled WGS sequence"/>
</dbReference>
<reference evidence="11 12" key="1">
    <citation type="submission" date="2021-06" db="EMBL/GenBank/DDBJ databases">
        <title>Caerostris darwini draft genome.</title>
        <authorList>
            <person name="Kono N."/>
            <person name="Arakawa K."/>
        </authorList>
    </citation>
    <scope>NUCLEOTIDE SEQUENCE [LARGE SCALE GENOMIC DNA]</scope>
</reference>
<dbReference type="GO" id="GO:0006260">
    <property type="term" value="P:DNA replication"/>
    <property type="evidence" value="ECO:0007669"/>
    <property type="project" value="UniProtKB-KW"/>
</dbReference>
<feature type="domain" description="Chromatin assembly factor 1 p150 subunit acidic region" evidence="8">
    <location>
        <begin position="311"/>
        <end position="379"/>
    </location>
</feature>
<evidence type="ECO:0000256" key="6">
    <source>
        <dbReference type="ARBA" id="ARBA00023242"/>
    </source>
</evidence>
<dbReference type="GO" id="GO:0005634">
    <property type="term" value="C:nucleus"/>
    <property type="evidence" value="ECO:0007669"/>
    <property type="project" value="UniProtKB-SubCell"/>
</dbReference>
<keyword evidence="5" id="KW-0234">DNA repair</keyword>
<feature type="compositionally biased region" description="Basic and acidic residues" evidence="7">
    <location>
        <begin position="179"/>
        <end position="199"/>
    </location>
</feature>
<keyword evidence="12" id="KW-1185">Reference proteome</keyword>
<dbReference type="EMBL" id="BPLQ01010581">
    <property type="protein sequence ID" value="GIY51725.1"/>
    <property type="molecule type" value="Genomic_DNA"/>
</dbReference>
<dbReference type="Pfam" id="PF11600">
    <property type="entry name" value="CAF1A_acidic"/>
    <property type="match status" value="1"/>
</dbReference>
<dbReference type="GO" id="GO:0006281">
    <property type="term" value="P:DNA repair"/>
    <property type="evidence" value="ECO:0007669"/>
    <property type="project" value="UniProtKB-KW"/>
</dbReference>
<keyword evidence="4" id="KW-0143">Chaperone</keyword>
<evidence type="ECO:0000256" key="3">
    <source>
        <dbReference type="ARBA" id="ARBA00022763"/>
    </source>
</evidence>
<feature type="domain" description="Chromatin assembly factor 1 subunit A dimerization" evidence="9">
    <location>
        <begin position="455"/>
        <end position="522"/>
    </location>
</feature>
<dbReference type="InterPro" id="IPR022043">
    <property type="entry name" value="CAF1A_DD"/>
</dbReference>